<dbReference type="Proteomes" id="UP000050911">
    <property type="component" value="Unassembled WGS sequence"/>
</dbReference>
<keyword evidence="3" id="KW-1185">Reference proteome</keyword>
<dbReference type="AlphaFoldDB" id="A0A0R1HPB4"/>
<proteinExistence type="predicted"/>
<keyword evidence="1" id="KW-0472">Membrane</keyword>
<keyword evidence="1" id="KW-0812">Transmembrane</keyword>
<accession>A0A0R1HPB4</accession>
<reference evidence="2 3" key="1">
    <citation type="journal article" date="2015" name="Genome Announc.">
        <title>Expanding the biotechnology potential of lactobacilli through comparative genomics of 213 strains and associated genera.</title>
        <authorList>
            <person name="Sun Z."/>
            <person name="Harris H.M."/>
            <person name="McCann A."/>
            <person name="Guo C."/>
            <person name="Argimon S."/>
            <person name="Zhang W."/>
            <person name="Yang X."/>
            <person name="Jeffery I.B."/>
            <person name="Cooney J.C."/>
            <person name="Kagawa T.F."/>
            <person name="Liu W."/>
            <person name="Song Y."/>
            <person name="Salvetti E."/>
            <person name="Wrobel A."/>
            <person name="Rasinkangas P."/>
            <person name="Parkhill J."/>
            <person name="Rea M.C."/>
            <person name="O'Sullivan O."/>
            <person name="Ritari J."/>
            <person name="Douillard F.P."/>
            <person name="Paul Ross R."/>
            <person name="Yang R."/>
            <person name="Briner A.E."/>
            <person name="Felis G.E."/>
            <person name="de Vos W.M."/>
            <person name="Barrangou R."/>
            <person name="Klaenhammer T.R."/>
            <person name="Caufield P.W."/>
            <person name="Cui Y."/>
            <person name="Zhang H."/>
            <person name="O'Toole P.W."/>
        </authorList>
    </citation>
    <scope>NUCLEOTIDE SEQUENCE [LARGE SCALE GENOMIC DNA]</scope>
    <source>
        <strain evidence="2 3">JCM 15530</strain>
    </source>
</reference>
<evidence type="ECO:0000256" key="1">
    <source>
        <dbReference type="SAM" id="Phobius"/>
    </source>
</evidence>
<feature type="transmembrane region" description="Helical" evidence="1">
    <location>
        <begin position="96"/>
        <end position="118"/>
    </location>
</feature>
<evidence type="ECO:0000313" key="3">
    <source>
        <dbReference type="Proteomes" id="UP000050911"/>
    </source>
</evidence>
<keyword evidence="1" id="KW-1133">Transmembrane helix</keyword>
<name>A0A0R1HPB4_9LACO</name>
<evidence type="ECO:0000313" key="2">
    <source>
        <dbReference type="EMBL" id="KRK48677.1"/>
    </source>
</evidence>
<organism evidence="2 3">
    <name type="scientific">Secundilactobacillus kimchicus JCM 15530</name>
    <dbReference type="NCBI Taxonomy" id="1302272"/>
    <lineage>
        <taxon>Bacteria</taxon>
        <taxon>Bacillati</taxon>
        <taxon>Bacillota</taxon>
        <taxon>Bacilli</taxon>
        <taxon>Lactobacillales</taxon>
        <taxon>Lactobacillaceae</taxon>
        <taxon>Secundilactobacillus</taxon>
    </lineage>
</organism>
<feature type="transmembrane region" description="Helical" evidence="1">
    <location>
        <begin position="20"/>
        <end position="40"/>
    </location>
</feature>
<gene>
    <name evidence="2" type="ORF">FC96_GL000994</name>
</gene>
<protein>
    <recommendedName>
        <fullName evidence="4">Sugar specific permease</fullName>
    </recommendedName>
</protein>
<dbReference type="Pfam" id="PF19700">
    <property type="entry name" value="DUF6198"/>
    <property type="match status" value="1"/>
</dbReference>
<feature type="transmembrane region" description="Helical" evidence="1">
    <location>
        <begin position="171"/>
        <end position="196"/>
    </location>
</feature>
<dbReference type="EMBL" id="AZCX01000002">
    <property type="protein sequence ID" value="KRK48677.1"/>
    <property type="molecule type" value="Genomic_DNA"/>
</dbReference>
<sequence length="232" mass="25677">MELKELTDDMYYPDDRPTGLGQIILLCISILINSLGNALTVSLNLGSALWTASAVNLGHLFSVSLGNMLLFEGIAVILANALLLRSIDWHRMIGNLIFMIPFSYLVGGLTRLLVVTGIQSLPTWLAVIIDVVGVMMIGAGISIYQRINIVLHPNDDLMQILRFRYLHGNPIIAQFVAYLPPIILIVSCFFISQAIWAVNVGTLVSLLFQGTFIGISDRLLFPRLKHQKLFQA</sequence>
<dbReference type="InterPro" id="IPR038750">
    <property type="entry name" value="YczE/YyaS-like"/>
</dbReference>
<feature type="transmembrane region" description="Helical" evidence="1">
    <location>
        <begin position="124"/>
        <end position="144"/>
    </location>
</feature>
<dbReference type="PATRIC" id="fig|1302272.5.peg.1000"/>
<feature type="transmembrane region" description="Helical" evidence="1">
    <location>
        <begin position="202"/>
        <end position="221"/>
    </location>
</feature>
<dbReference type="STRING" id="1302272.FC96_GL000994"/>
<evidence type="ECO:0008006" key="4">
    <source>
        <dbReference type="Google" id="ProtNLM"/>
    </source>
</evidence>
<comment type="caution">
    <text evidence="2">The sequence shown here is derived from an EMBL/GenBank/DDBJ whole genome shotgun (WGS) entry which is preliminary data.</text>
</comment>
<feature type="transmembrane region" description="Helical" evidence="1">
    <location>
        <begin position="60"/>
        <end position="84"/>
    </location>
</feature>